<evidence type="ECO:0000313" key="2">
    <source>
        <dbReference type="Proteomes" id="UP001168575"/>
    </source>
</evidence>
<name>A0AA43UBE3_9ACTN</name>
<gene>
    <name evidence="1" type="ORF">Q3982_06500</name>
</gene>
<accession>A0AA43UBE3</accession>
<reference evidence="1" key="1">
    <citation type="submission" date="2023-07" db="EMBL/GenBank/DDBJ databases">
        <title>Between Cages and Wild: Unraveling the Impact of Captivity on Animal Microbiomes and Antimicrobial Resistance.</title>
        <authorList>
            <person name="Schmartz G.P."/>
            <person name="Rehner J."/>
            <person name="Schuff M.J."/>
            <person name="Becker S.L."/>
            <person name="Kravczyk M."/>
            <person name="Gurevich A."/>
            <person name="Francke R."/>
            <person name="Mueller R."/>
            <person name="Keller V."/>
            <person name="Keller A."/>
        </authorList>
    </citation>
    <scope>NUCLEOTIDE SEQUENCE</scope>
    <source>
        <strain evidence="1">S12M_St_49</strain>
    </source>
</reference>
<feature type="non-terminal residue" evidence="1">
    <location>
        <position position="1"/>
    </location>
</feature>
<dbReference type="EMBL" id="JAUMVS010000137">
    <property type="protein sequence ID" value="MDO4842309.1"/>
    <property type="molecule type" value="Genomic_DNA"/>
</dbReference>
<comment type="caution">
    <text evidence="1">The sequence shown here is derived from an EMBL/GenBank/DDBJ whole genome shotgun (WGS) entry which is preliminary data.</text>
</comment>
<proteinExistence type="predicted"/>
<organism evidence="1 2">
    <name type="scientific">Phoenicibacter congonensis</name>
    <dbReference type="NCBI Taxonomy" id="1944646"/>
    <lineage>
        <taxon>Bacteria</taxon>
        <taxon>Bacillati</taxon>
        <taxon>Actinomycetota</taxon>
        <taxon>Coriobacteriia</taxon>
        <taxon>Eggerthellales</taxon>
        <taxon>Eggerthellaceae</taxon>
        <taxon>Phoenicibacter</taxon>
    </lineage>
</organism>
<dbReference type="Proteomes" id="UP001168575">
    <property type="component" value="Unassembled WGS sequence"/>
</dbReference>
<evidence type="ECO:0000313" key="1">
    <source>
        <dbReference type="EMBL" id="MDO4842309.1"/>
    </source>
</evidence>
<protein>
    <submittedName>
        <fullName evidence="1">Uncharacterized protein</fullName>
    </submittedName>
</protein>
<keyword evidence="2" id="KW-1185">Reference proteome</keyword>
<dbReference type="AlphaFoldDB" id="A0AA43UBE3"/>
<sequence>DFVSQIEGWDEVEKLTDKQYNAMITDKDLPDRIRTALSKNDTYWEAYWQSISELAFIMVEEYSKKQFSEENKNNAIS</sequence>